<keyword evidence="2" id="KW-1133">Transmembrane helix</keyword>
<dbReference type="Gene3D" id="2.60.40.10">
    <property type="entry name" value="Immunoglobulins"/>
    <property type="match status" value="1"/>
</dbReference>
<dbReference type="AlphaFoldDB" id="A0AAN7NVN2"/>
<comment type="caution">
    <text evidence="4">The sequence shown here is derived from an EMBL/GenBank/DDBJ whole genome shotgun (WGS) entry which is preliminary data.</text>
</comment>
<organism evidence="4 5">
    <name type="scientific">Aquatica leii</name>
    <dbReference type="NCBI Taxonomy" id="1421715"/>
    <lineage>
        <taxon>Eukaryota</taxon>
        <taxon>Metazoa</taxon>
        <taxon>Ecdysozoa</taxon>
        <taxon>Arthropoda</taxon>
        <taxon>Hexapoda</taxon>
        <taxon>Insecta</taxon>
        <taxon>Pterygota</taxon>
        <taxon>Neoptera</taxon>
        <taxon>Endopterygota</taxon>
        <taxon>Coleoptera</taxon>
        <taxon>Polyphaga</taxon>
        <taxon>Elateriformia</taxon>
        <taxon>Elateroidea</taxon>
        <taxon>Lampyridae</taxon>
        <taxon>Luciolinae</taxon>
        <taxon>Aquatica</taxon>
    </lineage>
</organism>
<reference evidence="5" key="1">
    <citation type="submission" date="2023-01" db="EMBL/GenBank/DDBJ databases">
        <title>Key to firefly adult light organ development and bioluminescence: homeobox transcription factors regulate luciferase expression and transportation to peroxisome.</title>
        <authorList>
            <person name="Fu X."/>
        </authorList>
    </citation>
    <scope>NUCLEOTIDE SEQUENCE [LARGE SCALE GENOMIC DNA]</scope>
</reference>
<accession>A0AAN7NVN2</accession>
<dbReference type="Proteomes" id="UP001353858">
    <property type="component" value="Unassembled WGS sequence"/>
</dbReference>
<feature type="chain" id="PRO_5042923197" description="Ig-like domain-containing protein" evidence="3">
    <location>
        <begin position="22"/>
        <end position="661"/>
    </location>
</feature>
<feature type="signal peptide" evidence="3">
    <location>
        <begin position="1"/>
        <end position="21"/>
    </location>
</feature>
<evidence type="ECO:0008006" key="6">
    <source>
        <dbReference type="Google" id="ProtNLM"/>
    </source>
</evidence>
<feature type="compositionally biased region" description="Basic and acidic residues" evidence="1">
    <location>
        <begin position="643"/>
        <end position="655"/>
    </location>
</feature>
<keyword evidence="5" id="KW-1185">Reference proteome</keyword>
<evidence type="ECO:0000256" key="1">
    <source>
        <dbReference type="SAM" id="MobiDB-lite"/>
    </source>
</evidence>
<dbReference type="EMBL" id="JARPUR010000007">
    <property type="protein sequence ID" value="KAK4873430.1"/>
    <property type="molecule type" value="Genomic_DNA"/>
</dbReference>
<evidence type="ECO:0000313" key="4">
    <source>
        <dbReference type="EMBL" id="KAK4873430.1"/>
    </source>
</evidence>
<feature type="region of interest" description="Disordered" evidence="1">
    <location>
        <begin position="638"/>
        <end position="661"/>
    </location>
</feature>
<gene>
    <name evidence="4" type="ORF">RN001_015459</name>
</gene>
<proteinExistence type="predicted"/>
<name>A0AAN7NVN2_9COLE</name>
<sequence>MPTKTNVFLVILFVIFRRADFFENVPPSRQIQVVEGEEYTFGVDDDWADPTLELCYYKTDTGLQGSFKILPHQRRLEPNATKTTRELQNIITTLGTKNLCQINVKKVNATGPTKWTLTLGESKTHNITSIDFFVNFFFLRCVECIGTKQLQCILQGDGLLKHISSLGRGLCGLKYENAVFDDISYIRWNISAQDNDGKWYRGQFRTSVVSTFGIYYVKKTVVLGSPVTINCGEQFEQTFCTLFNPKGEVIVTENCLYGINSFGVHHLGQWKCYSGNPYSLDTLEYVIDYVRTENPKLLPVIEETKTEITIGCKVDSYRLGAYTYCKLTAPNQKTFNVKPGAATERYTTIGTKFNEGVCLVQIKKPLQSFENGYWRCQIIGPYQNDFGGVFLKLGKAERPTYKTRHTLKVELYKSFGVYCEVPYVSDYCYVKSPNGTIFKNRFHKQVNIGRCSLMVESALPSDNGTWICYFARDTGVPSEEIVVEVVISDILHSYESVEVDAGGTAQLLCTSDGLPLSYCEFIAPNGTAYFIKKQDTTSNVRYYGKGLEYGDCGISLVNAGVESNGIWTCVVRFVRDEKQDEMTAKINLIVEPSKTPSRFNVAGLGIGLSVGIVVSGSIVSIFVFKRWRRKQHAEINRSVTMRPRTDPDNTSDHSDIVLQNF</sequence>
<keyword evidence="2" id="KW-0812">Transmembrane</keyword>
<keyword evidence="3" id="KW-0732">Signal</keyword>
<keyword evidence="2" id="KW-0472">Membrane</keyword>
<evidence type="ECO:0000313" key="5">
    <source>
        <dbReference type="Proteomes" id="UP001353858"/>
    </source>
</evidence>
<feature type="transmembrane region" description="Helical" evidence="2">
    <location>
        <begin position="601"/>
        <end position="624"/>
    </location>
</feature>
<evidence type="ECO:0000256" key="3">
    <source>
        <dbReference type="SAM" id="SignalP"/>
    </source>
</evidence>
<evidence type="ECO:0000256" key="2">
    <source>
        <dbReference type="SAM" id="Phobius"/>
    </source>
</evidence>
<dbReference type="InterPro" id="IPR036179">
    <property type="entry name" value="Ig-like_dom_sf"/>
</dbReference>
<dbReference type="SUPFAM" id="SSF48726">
    <property type="entry name" value="Immunoglobulin"/>
    <property type="match status" value="1"/>
</dbReference>
<dbReference type="InterPro" id="IPR013783">
    <property type="entry name" value="Ig-like_fold"/>
</dbReference>
<protein>
    <recommendedName>
        <fullName evidence="6">Ig-like domain-containing protein</fullName>
    </recommendedName>
</protein>